<feature type="transmembrane region" description="Helical" evidence="1">
    <location>
        <begin position="64"/>
        <end position="84"/>
    </location>
</feature>
<name>A0A1S8MQI4_CLOSA</name>
<reference evidence="2 3" key="1">
    <citation type="submission" date="2016-05" db="EMBL/GenBank/DDBJ databases">
        <title>Microbial solvent formation.</title>
        <authorList>
            <person name="Poehlein A."/>
            <person name="Montoya Solano J.D."/>
            <person name="Flitsch S."/>
            <person name="Krabben P."/>
            <person name="Duerre P."/>
            <person name="Daniel R."/>
        </authorList>
    </citation>
    <scope>NUCLEOTIDE SEQUENCE [LARGE SCALE GENOMIC DNA]</scope>
    <source>
        <strain evidence="2 3">L1-8</strain>
    </source>
</reference>
<evidence type="ECO:0000313" key="3">
    <source>
        <dbReference type="Proteomes" id="UP000191154"/>
    </source>
</evidence>
<feature type="transmembrane region" description="Helical" evidence="1">
    <location>
        <begin position="96"/>
        <end position="114"/>
    </location>
</feature>
<proteinExistence type="predicted"/>
<sequence>MILIILVFIVGIITMFPLKKLAQKIYNETGYNGVRGLPKFLTILFGIVNIFLALVLSAAIEEHYYGFAGIAVAIFLFLIAILTLVNKKAGLKNATLLAILQTISGAIMVILLFANRCFGGILSSGIINILSINESIDN</sequence>
<organism evidence="2 3">
    <name type="scientific">Clostridium saccharobutylicum</name>
    <dbReference type="NCBI Taxonomy" id="169679"/>
    <lineage>
        <taxon>Bacteria</taxon>
        <taxon>Bacillati</taxon>
        <taxon>Bacillota</taxon>
        <taxon>Clostridia</taxon>
        <taxon>Eubacteriales</taxon>
        <taxon>Clostridiaceae</taxon>
        <taxon>Clostridium</taxon>
    </lineage>
</organism>
<evidence type="ECO:0000256" key="1">
    <source>
        <dbReference type="SAM" id="Phobius"/>
    </source>
</evidence>
<keyword evidence="1" id="KW-0812">Transmembrane</keyword>
<dbReference type="AlphaFoldDB" id="A0A1S8MQI4"/>
<dbReference type="Proteomes" id="UP000191154">
    <property type="component" value="Unassembled WGS sequence"/>
</dbReference>
<feature type="transmembrane region" description="Helical" evidence="1">
    <location>
        <begin position="38"/>
        <end position="57"/>
    </location>
</feature>
<protein>
    <submittedName>
        <fullName evidence="2">Uncharacterized protein</fullName>
    </submittedName>
</protein>
<gene>
    <name evidence="2" type="ORF">CLOSAC_43410</name>
</gene>
<dbReference type="EMBL" id="LZYZ01000010">
    <property type="protein sequence ID" value="OOM06421.1"/>
    <property type="molecule type" value="Genomic_DNA"/>
</dbReference>
<keyword evidence="1" id="KW-1133">Transmembrane helix</keyword>
<dbReference type="STRING" id="169679.CSACC_09340"/>
<comment type="caution">
    <text evidence="2">The sequence shown here is derived from an EMBL/GenBank/DDBJ whole genome shotgun (WGS) entry which is preliminary data.</text>
</comment>
<dbReference type="RefSeq" id="WP_077867313.1">
    <property type="nucleotide sequence ID" value="NZ_LZYZ01000010.1"/>
</dbReference>
<keyword evidence="1" id="KW-0472">Membrane</keyword>
<accession>A0A1S8MQI4</accession>
<evidence type="ECO:0000313" key="2">
    <source>
        <dbReference type="EMBL" id="OOM06421.1"/>
    </source>
</evidence>